<organism evidence="7 8">
    <name type="scientific">Tepidibacillus decaturensis</name>
    <dbReference type="NCBI Taxonomy" id="1413211"/>
    <lineage>
        <taxon>Bacteria</taxon>
        <taxon>Bacillati</taxon>
        <taxon>Bacillota</taxon>
        <taxon>Bacilli</taxon>
        <taxon>Bacillales</taxon>
        <taxon>Bacillaceae</taxon>
        <taxon>Tepidibacillus</taxon>
    </lineage>
</organism>
<dbReference type="OrthoDB" id="9805416at2"/>
<keyword evidence="3" id="KW-0520">NAD</keyword>
<dbReference type="SUPFAM" id="SSF51735">
    <property type="entry name" value="NAD(P)-binding Rossmann-fold domains"/>
    <property type="match status" value="1"/>
</dbReference>
<evidence type="ECO:0000313" key="8">
    <source>
        <dbReference type="Proteomes" id="UP000070352"/>
    </source>
</evidence>
<dbReference type="AlphaFoldDB" id="A0A135L1A6"/>
<dbReference type="InterPro" id="IPR006139">
    <property type="entry name" value="D-isomer_2_OHA_DH_cat_dom"/>
</dbReference>
<dbReference type="FunFam" id="3.40.50.720:FF:000363">
    <property type="entry name" value="D-isomer specific 2-hydroxyacid dehydrogenase"/>
    <property type="match status" value="1"/>
</dbReference>
<gene>
    <name evidence="7" type="ORF">U473_00965</name>
</gene>
<dbReference type="EMBL" id="LSKU01000001">
    <property type="protein sequence ID" value="KXG42774.1"/>
    <property type="molecule type" value="Genomic_DNA"/>
</dbReference>
<evidence type="ECO:0000256" key="1">
    <source>
        <dbReference type="ARBA" id="ARBA00005854"/>
    </source>
</evidence>
<dbReference type="InterPro" id="IPR029753">
    <property type="entry name" value="D-isomer_DH_CS"/>
</dbReference>
<dbReference type="InterPro" id="IPR036291">
    <property type="entry name" value="NAD(P)-bd_dom_sf"/>
</dbReference>
<evidence type="ECO:0000256" key="3">
    <source>
        <dbReference type="ARBA" id="ARBA00023027"/>
    </source>
</evidence>
<dbReference type="Pfam" id="PF02826">
    <property type="entry name" value="2-Hacid_dh_C"/>
    <property type="match status" value="1"/>
</dbReference>
<dbReference type="PANTHER" id="PTHR43333:SF1">
    <property type="entry name" value="D-ISOMER SPECIFIC 2-HYDROXYACID DEHYDROGENASE NAD-BINDING DOMAIN-CONTAINING PROTEIN"/>
    <property type="match status" value="1"/>
</dbReference>
<comment type="caution">
    <text evidence="7">The sequence shown here is derived from an EMBL/GenBank/DDBJ whole genome shotgun (WGS) entry which is preliminary data.</text>
</comment>
<evidence type="ECO:0000313" key="7">
    <source>
        <dbReference type="EMBL" id="KXG42774.1"/>
    </source>
</evidence>
<protein>
    <recommendedName>
        <fullName evidence="9">3-phosphoglycerate dehydrogenase</fullName>
    </recommendedName>
</protein>
<proteinExistence type="inferred from homology"/>
<dbReference type="Proteomes" id="UP000070352">
    <property type="component" value="Unassembled WGS sequence"/>
</dbReference>
<dbReference type="RefSeq" id="WP_068722542.1">
    <property type="nucleotide sequence ID" value="NZ_LSKU01000001.1"/>
</dbReference>
<reference evidence="7 8" key="1">
    <citation type="submission" date="2016-02" db="EMBL/GenBank/DDBJ databases">
        <title>Draft Genome for Tepidibacillus decaturensis nov. sp. Strain Z9, an Anaerobic, Moderately Thermophilic and Heterotrophic Bacterium from Deep Subsurface of the Illinois Basin, USA.</title>
        <authorList>
            <person name="Dong Y."/>
            <person name="Chang J.Y."/>
            <person name="Sanford R."/>
            <person name="Fouke B.W."/>
        </authorList>
    </citation>
    <scope>NUCLEOTIDE SEQUENCE [LARGE SCALE GENOMIC DNA]</scope>
    <source>
        <strain evidence="7 8">Z9</strain>
    </source>
</reference>
<evidence type="ECO:0000256" key="2">
    <source>
        <dbReference type="ARBA" id="ARBA00023002"/>
    </source>
</evidence>
<dbReference type="GO" id="GO:0016616">
    <property type="term" value="F:oxidoreductase activity, acting on the CH-OH group of donors, NAD or NADP as acceptor"/>
    <property type="evidence" value="ECO:0007669"/>
    <property type="project" value="InterPro"/>
</dbReference>
<evidence type="ECO:0000259" key="6">
    <source>
        <dbReference type="Pfam" id="PF02826"/>
    </source>
</evidence>
<evidence type="ECO:0000259" key="5">
    <source>
        <dbReference type="Pfam" id="PF00389"/>
    </source>
</evidence>
<keyword evidence="8" id="KW-1185">Reference proteome</keyword>
<feature type="domain" description="D-isomer specific 2-hydroxyacid dehydrogenase catalytic" evidence="5">
    <location>
        <begin position="29"/>
        <end position="303"/>
    </location>
</feature>
<dbReference type="PROSITE" id="PS00671">
    <property type="entry name" value="D_2_HYDROXYACID_DH_3"/>
    <property type="match status" value="1"/>
</dbReference>
<evidence type="ECO:0008006" key="9">
    <source>
        <dbReference type="Google" id="ProtNLM"/>
    </source>
</evidence>
<sequence>MKIVSSAKMSEKHQLNLKTKYPMVQFFFFDDIAGAEEELKTADVLITYGEDLTAEVIEQSKDLKWIQVISAGINKMPFTKLMEKNILVTNAKGIHYKPMSEYTMGVILQLVRKTNEIYKNQLAHHWDRTIRVAEVNGTTLGVVGLGSIGQGIVEKAKAFDMRVIGMNTDGRPVDHVEKVYRPSQLKELLAESDYVVVIVPLTDKTYHLIGKEELQAMKNTAYLINIARGEVVDEEALVDALKSNQIAGAVLDVFSEEPLPAEHPFWSLENCIITPHLSGRSPKYMERALEIFVYNLDQYLDKKIDQMLNRVELSKGY</sequence>
<dbReference type="InterPro" id="IPR006140">
    <property type="entry name" value="D-isomer_DH_NAD-bd"/>
</dbReference>
<accession>A0A135L1A6</accession>
<keyword evidence="2 4" id="KW-0560">Oxidoreductase</keyword>
<dbReference type="Gene3D" id="3.40.50.720">
    <property type="entry name" value="NAD(P)-binding Rossmann-like Domain"/>
    <property type="match status" value="2"/>
</dbReference>
<name>A0A135L1A6_9BACI</name>
<dbReference type="CDD" id="cd05300">
    <property type="entry name" value="2-Hacid_dh_1"/>
    <property type="match status" value="1"/>
</dbReference>
<evidence type="ECO:0000256" key="4">
    <source>
        <dbReference type="RuleBase" id="RU003719"/>
    </source>
</evidence>
<dbReference type="GO" id="GO:0051287">
    <property type="term" value="F:NAD binding"/>
    <property type="evidence" value="ECO:0007669"/>
    <property type="project" value="InterPro"/>
</dbReference>
<feature type="domain" description="D-isomer specific 2-hydroxyacid dehydrogenase NAD-binding" evidence="6">
    <location>
        <begin position="105"/>
        <end position="278"/>
    </location>
</feature>
<dbReference type="STRING" id="1413211.U473_00965"/>
<dbReference type="Pfam" id="PF00389">
    <property type="entry name" value="2-Hacid_dh"/>
    <property type="match status" value="1"/>
</dbReference>
<dbReference type="PANTHER" id="PTHR43333">
    <property type="entry name" value="2-HACID_DH_C DOMAIN-CONTAINING PROTEIN"/>
    <property type="match status" value="1"/>
</dbReference>
<dbReference type="SUPFAM" id="SSF52283">
    <property type="entry name" value="Formate/glycerate dehydrogenase catalytic domain-like"/>
    <property type="match status" value="1"/>
</dbReference>
<comment type="similarity">
    <text evidence="1 4">Belongs to the D-isomer specific 2-hydroxyacid dehydrogenase family.</text>
</comment>